<dbReference type="PANTHER" id="PTHR43024:SF1">
    <property type="entry name" value="UDP-N-ACETYLMURAMOYL-TRIPEPTIDE--D-ALANYL-D-ALANINE LIGASE"/>
    <property type="match status" value="1"/>
</dbReference>
<dbReference type="PANTHER" id="PTHR43024">
    <property type="entry name" value="UDP-N-ACETYLMURAMOYL-TRIPEPTIDE--D-ALANYL-D-ALANINE LIGASE"/>
    <property type="match status" value="1"/>
</dbReference>
<keyword evidence="2" id="KW-0547">Nucleotide-binding</keyword>
<keyword evidence="3" id="KW-0067">ATP-binding</keyword>
<protein>
    <submittedName>
        <fullName evidence="5">UDP-N-acetylmuramoyl-tripeptide--D-alanyl-D-alanine ligase</fullName>
        <ecNumber evidence="5">6.3.2.10</ecNumber>
    </submittedName>
</protein>
<sequence length="219" mass="22721">MSPEPPVVRIDDVRHRSTGSVAMLSIDGTAHELALAVLGDAAVERAVGILTAALAAGDGLEIALAAAAALEPEPGRLALRRAASGALLIDDAAAATPVEARAALRVLADIARDRRRSFAVMGELDTSAADWFDEHDALGRIVVRLDVSQLIVIGHGARHLHNAAGLEGSWDGESVLVDTPDDAYDVLRARLDPEDVVLVTAGARTALGDLVDRLVAGDA</sequence>
<gene>
    <name evidence="5" type="ORF">BJ959_000339</name>
</gene>
<organism evidence="5 6">
    <name type="scientific">Microcella frigidaquae</name>
    <dbReference type="NCBI Taxonomy" id="424758"/>
    <lineage>
        <taxon>Bacteria</taxon>
        <taxon>Bacillati</taxon>
        <taxon>Actinomycetota</taxon>
        <taxon>Actinomycetes</taxon>
        <taxon>Micrococcales</taxon>
        <taxon>Microbacteriaceae</taxon>
        <taxon>Microcella</taxon>
    </lineage>
</organism>
<dbReference type="InterPro" id="IPR036615">
    <property type="entry name" value="Mur_ligase_C_dom_sf"/>
</dbReference>
<comment type="caution">
    <text evidence="5">The sequence shown here is derived from an EMBL/GenBank/DDBJ whole genome shotgun (WGS) entry which is preliminary data.</text>
</comment>
<dbReference type="GO" id="GO:0005524">
    <property type="term" value="F:ATP binding"/>
    <property type="evidence" value="ECO:0007669"/>
    <property type="project" value="UniProtKB-KW"/>
</dbReference>
<dbReference type="GO" id="GO:0047480">
    <property type="term" value="F:UDP-N-acetylmuramoyl-tripeptide-D-alanyl-D-alanine ligase activity"/>
    <property type="evidence" value="ECO:0007669"/>
    <property type="project" value="UniProtKB-EC"/>
</dbReference>
<accession>A0A840X2Y0</accession>
<dbReference type="Pfam" id="PF02875">
    <property type="entry name" value="Mur_ligase_C"/>
    <property type="match status" value="1"/>
</dbReference>
<keyword evidence="6" id="KW-1185">Reference proteome</keyword>
<evidence type="ECO:0000313" key="5">
    <source>
        <dbReference type="EMBL" id="MBB5616843.1"/>
    </source>
</evidence>
<evidence type="ECO:0000259" key="4">
    <source>
        <dbReference type="Pfam" id="PF02875"/>
    </source>
</evidence>
<dbReference type="OrthoDB" id="9800958at2"/>
<evidence type="ECO:0000256" key="3">
    <source>
        <dbReference type="ARBA" id="ARBA00022840"/>
    </source>
</evidence>
<dbReference type="EMBL" id="JACHBS010000001">
    <property type="protein sequence ID" value="MBB5616843.1"/>
    <property type="molecule type" value="Genomic_DNA"/>
</dbReference>
<evidence type="ECO:0000313" key="6">
    <source>
        <dbReference type="Proteomes" id="UP000552883"/>
    </source>
</evidence>
<keyword evidence="1 5" id="KW-0436">Ligase</keyword>
<dbReference type="Proteomes" id="UP000552883">
    <property type="component" value="Unassembled WGS sequence"/>
</dbReference>
<dbReference type="RefSeq" id="WP_153981000.1">
    <property type="nucleotide sequence ID" value="NZ_BAAANZ010000001.1"/>
</dbReference>
<reference evidence="5 6" key="1">
    <citation type="submission" date="2020-08" db="EMBL/GenBank/DDBJ databases">
        <title>Sequencing the genomes of 1000 actinobacteria strains.</title>
        <authorList>
            <person name="Klenk H.-P."/>
        </authorList>
    </citation>
    <scope>NUCLEOTIDE SEQUENCE [LARGE SCALE GENOMIC DNA]</scope>
    <source>
        <strain evidence="5 6">DSM 23889</strain>
    </source>
</reference>
<dbReference type="SUPFAM" id="SSF53244">
    <property type="entry name" value="MurD-like peptide ligases, peptide-binding domain"/>
    <property type="match status" value="1"/>
</dbReference>
<name>A0A840X2Y0_9MICO</name>
<evidence type="ECO:0000256" key="2">
    <source>
        <dbReference type="ARBA" id="ARBA00022741"/>
    </source>
</evidence>
<feature type="domain" description="Mur ligase C-terminal" evidence="4">
    <location>
        <begin position="75"/>
        <end position="201"/>
    </location>
</feature>
<proteinExistence type="predicted"/>
<dbReference type="Gene3D" id="3.90.190.20">
    <property type="entry name" value="Mur ligase, C-terminal domain"/>
    <property type="match status" value="1"/>
</dbReference>
<dbReference type="InterPro" id="IPR051046">
    <property type="entry name" value="MurCDEF_CellWall_CoF430Synth"/>
</dbReference>
<dbReference type="AlphaFoldDB" id="A0A840X2Y0"/>
<dbReference type="EC" id="6.3.2.10" evidence="5"/>
<dbReference type="InterPro" id="IPR004101">
    <property type="entry name" value="Mur_ligase_C"/>
</dbReference>
<evidence type="ECO:0000256" key="1">
    <source>
        <dbReference type="ARBA" id="ARBA00022598"/>
    </source>
</evidence>